<organism evidence="6 7">
    <name type="scientific">Archangium lansingense</name>
    <dbReference type="NCBI Taxonomy" id="2995310"/>
    <lineage>
        <taxon>Bacteria</taxon>
        <taxon>Pseudomonadati</taxon>
        <taxon>Myxococcota</taxon>
        <taxon>Myxococcia</taxon>
        <taxon>Myxococcales</taxon>
        <taxon>Cystobacterineae</taxon>
        <taxon>Archangiaceae</taxon>
        <taxon>Archangium</taxon>
    </lineage>
</organism>
<dbReference type="RefSeq" id="WP_267533812.1">
    <property type="nucleotide sequence ID" value="NZ_JAPNKA010000001.1"/>
</dbReference>
<dbReference type="SMART" id="SM00387">
    <property type="entry name" value="HATPase_c"/>
    <property type="match status" value="1"/>
</dbReference>
<dbReference type="CDD" id="cd00082">
    <property type="entry name" value="HisKA"/>
    <property type="match status" value="1"/>
</dbReference>
<protein>
    <recommendedName>
        <fullName evidence="2">histidine kinase</fullName>
        <ecNumber evidence="2">2.7.13.3</ecNumber>
    </recommendedName>
</protein>
<evidence type="ECO:0000256" key="3">
    <source>
        <dbReference type="ARBA" id="ARBA00022553"/>
    </source>
</evidence>
<accession>A0ABT4A0I7</accession>
<reference evidence="6 7" key="1">
    <citation type="submission" date="2022-11" db="EMBL/GenBank/DDBJ databases">
        <title>Minimal conservation of predation-associated metabolite biosynthetic gene clusters underscores biosynthetic potential of Myxococcota including descriptions for ten novel species: Archangium lansinium sp. nov., Myxococcus landrumus sp. nov., Nannocystis bai.</title>
        <authorList>
            <person name="Ahearne A."/>
            <person name="Stevens C."/>
            <person name="Phillips K."/>
        </authorList>
    </citation>
    <scope>NUCLEOTIDE SEQUENCE [LARGE SCALE GENOMIC DNA]</scope>
    <source>
        <strain evidence="6 7">MIWBW</strain>
    </source>
</reference>
<keyword evidence="6" id="KW-0547">Nucleotide-binding</keyword>
<evidence type="ECO:0000313" key="7">
    <source>
        <dbReference type="Proteomes" id="UP001207654"/>
    </source>
</evidence>
<comment type="caution">
    <text evidence="6">The sequence shown here is derived from an EMBL/GenBank/DDBJ whole genome shotgun (WGS) entry which is preliminary data.</text>
</comment>
<dbReference type="SMART" id="SM00388">
    <property type="entry name" value="HisKA"/>
    <property type="match status" value="1"/>
</dbReference>
<proteinExistence type="predicted"/>
<keyword evidence="7" id="KW-1185">Reference proteome</keyword>
<dbReference type="PANTHER" id="PTHR43065:SF50">
    <property type="entry name" value="HISTIDINE KINASE"/>
    <property type="match status" value="1"/>
</dbReference>
<evidence type="ECO:0000313" key="6">
    <source>
        <dbReference type="EMBL" id="MCY1074856.1"/>
    </source>
</evidence>
<dbReference type="InterPro" id="IPR036097">
    <property type="entry name" value="HisK_dim/P_sf"/>
</dbReference>
<dbReference type="Pfam" id="PF00512">
    <property type="entry name" value="HisKA"/>
    <property type="match status" value="1"/>
</dbReference>
<dbReference type="Gene3D" id="1.10.287.130">
    <property type="match status" value="1"/>
</dbReference>
<gene>
    <name evidence="6" type="ORF">OV287_10175</name>
</gene>
<dbReference type="PANTHER" id="PTHR43065">
    <property type="entry name" value="SENSOR HISTIDINE KINASE"/>
    <property type="match status" value="1"/>
</dbReference>
<dbReference type="PRINTS" id="PR00344">
    <property type="entry name" value="BCTRLSENSOR"/>
</dbReference>
<dbReference type="InterPro" id="IPR036890">
    <property type="entry name" value="HATPase_C_sf"/>
</dbReference>
<dbReference type="Proteomes" id="UP001207654">
    <property type="component" value="Unassembled WGS sequence"/>
</dbReference>
<dbReference type="EC" id="2.7.13.3" evidence="2"/>
<dbReference type="Gene3D" id="3.30.565.10">
    <property type="entry name" value="Histidine kinase-like ATPase, C-terminal domain"/>
    <property type="match status" value="1"/>
</dbReference>
<feature type="coiled-coil region" evidence="4">
    <location>
        <begin position="17"/>
        <end position="74"/>
    </location>
</feature>
<dbReference type="EMBL" id="JAPNKA010000001">
    <property type="protein sequence ID" value="MCY1074856.1"/>
    <property type="molecule type" value="Genomic_DNA"/>
</dbReference>
<dbReference type="PROSITE" id="PS50109">
    <property type="entry name" value="HIS_KIN"/>
    <property type="match status" value="1"/>
</dbReference>
<dbReference type="InterPro" id="IPR003661">
    <property type="entry name" value="HisK_dim/P_dom"/>
</dbReference>
<dbReference type="Pfam" id="PF02518">
    <property type="entry name" value="HATPase_c"/>
    <property type="match status" value="1"/>
</dbReference>
<evidence type="ECO:0000256" key="2">
    <source>
        <dbReference type="ARBA" id="ARBA00012438"/>
    </source>
</evidence>
<name>A0ABT4A0I7_9BACT</name>
<feature type="domain" description="Histidine kinase" evidence="5">
    <location>
        <begin position="90"/>
        <end position="311"/>
    </location>
</feature>
<keyword evidence="4" id="KW-0175">Coiled coil</keyword>
<keyword evidence="6" id="KW-0067">ATP-binding</keyword>
<dbReference type="GO" id="GO:0005524">
    <property type="term" value="F:ATP binding"/>
    <property type="evidence" value="ECO:0007669"/>
    <property type="project" value="UniProtKB-KW"/>
</dbReference>
<dbReference type="SUPFAM" id="SSF47384">
    <property type="entry name" value="Homodimeric domain of signal transducing histidine kinase"/>
    <property type="match status" value="1"/>
</dbReference>
<evidence type="ECO:0000256" key="4">
    <source>
        <dbReference type="SAM" id="Coils"/>
    </source>
</evidence>
<dbReference type="InterPro" id="IPR005467">
    <property type="entry name" value="His_kinase_dom"/>
</dbReference>
<comment type="catalytic activity">
    <reaction evidence="1">
        <text>ATP + protein L-histidine = ADP + protein N-phospho-L-histidine.</text>
        <dbReference type="EC" id="2.7.13.3"/>
    </reaction>
</comment>
<sequence>MMAQGMGGSFVVQETRAESIRTRLQRAEAELSDKDMRHYNALLEETVRQRTAELELANARLQESLQQLQAAQAQLLFADRLATIGQLAAGLGHEINNPLAFIVGNLDYVQQQLVRTAGAATPEEQQEMIEAIADARDGAERVRLIVRDLKVLSHPNDMERGPVDVVASLRSAVKVAAYELRDRAHLVEELVAVPPVNGHKARLCQVFLNLLINAAHAISPGRATQNEIRISTRMGGPGQVVVEVSDTGCGIPAENLERIFNPFFTTKPVGVGTGLGLSVCHGIVTALGGDISVRSEVGRGTTFRVSLPVYEARPEPQPAAQEDFVQAGLARAA</sequence>
<dbReference type="InterPro" id="IPR003594">
    <property type="entry name" value="HATPase_dom"/>
</dbReference>
<dbReference type="InterPro" id="IPR004358">
    <property type="entry name" value="Sig_transdc_His_kin-like_C"/>
</dbReference>
<dbReference type="SUPFAM" id="SSF55874">
    <property type="entry name" value="ATPase domain of HSP90 chaperone/DNA topoisomerase II/histidine kinase"/>
    <property type="match status" value="1"/>
</dbReference>
<evidence type="ECO:0000256" key="1">
    <source>
        <dbReference type="ARBA" id="ARBA00000085"/>
    </source>
</evidence>
<evidence type="ECO:0000259" key="5">
    <source>
        <dbReference type="PROSITE" id="PS50109"/>
    </source>
</evidence>
<keyword evidence="3" id="KW-0597">Phosphoprotein</keyword>